<name>A0A9P1KDZ3_9CYAN</name>
<protein>
    <submittedName>
        <fullName evidence="1">Uncharacterized protein</fullName>
    </submittedName>
</protein>
<dbReference type="Proteomes" id="UP000032946">
    <property type="component" value="Chromosome"/>
</dbReference>
<proteinExistence type="predicted"/>
<dbReference type="AlphaFoldDB" id="A0A9P1KDZ3"/>
<organism evidence="1 2">
    <name type="scientific">Limnospira indica PCC 8005</name>
    <dbReference type="NCBI Taxonomy" id="376219"/>
    <lineage>
        <taxon>Bacteria</taxon>
        <taxon>Bacillati</taxon>
        <taxon>Cyanobacteriota</taxon>
        <taxon>Cyanophyceae</taxon>
        <taxon>Oscillatoriophycideae</taxon>
        <taxon>Oscillatoriales</taxon>
        <taxon>Sirenicapillariaceae</taxon>
        <taxon>Limnospira</taxon>
    </lineage>
</organism>
<keyword evidence="2" id="KW-1185">Reference proteome</keyword>
<reference evidence="1 2" key="1">
    <citation type="submission" date="2014-02" db="EMBL/GenBank/DDBJ databases">
        <authorList>
            <person name="Genoscope - CEA"/>
        </authorList>
    </citation>
    <scope>NUCLEOTIDE SEQUENCE [LARGE SCALE GENOMIC DNA]</scope>
    <source>
        <strain evidence="1 2">PCC 8005</strain>
    </source>
</reference>
<dbReference type="EMBL" id="FO818640">
    <property type="protein sequence ID" value="CDM93941.1"/>
    <property type="molecule type" value="Genomic_DNA"/>
</dbReference>
<evidence type="ECO:0000313" key="1">
    <source>
        <dbReference type="EMBL" id="CDM93941.1"/>
    </source>
</evidence>
<gene>
    <name evidence="1" type="ORF">ARTHRO_11615</name>
</gene>
<sequence>MALQATSDRLYVLAATHPTGPDPRPEGVRVIELQTHPLIPQQEQAGKTVFPSTTAS</sequence>
<evidence type="ECO:0000313" key="2">
    <source>
        <dbReference type="Proteomes" id="UP000032946"/>
    </source>
</evidence>
<accession>A0A9P1KDZ3</accession>